<keyword evidence="7" id="KW-0256">Endoplasmic reticulum</keyword>
<evidence type="ECO:0000256" key="2">
    <source>
        <dbReference type="ARBA" id="ARBA00005402"/>
    </source>
</evidence>
<dbReference type="Gene3D" id="1.20.120.1630">
    <property type="match status" value="1"/>
</dbReference>
<keyword evidence="15" id="KW-1207">Sterol metabolism</keyword>
<feature type="transmembrane region" description="Helical" evidence="20">
    <location>
        <begin position="311"/>
        <end position="331"/>
    </location>
</feature>
<protein>
    <recommendedName>
        <fullName evidence="18">7-dehydrocholesterol reductase</fullName>
        <ecNumber evidence="17">1.3.1.21</ecNumber>
    </recommendedName>
    <alternativeName>
        <fullName evidence="19">Sterol Delta(7)-reductase</fullName>
    </alternativeName>
</protein>
<evidence type="ECO:0000256" key="5">
    <source>
        <dbReference type="ARBA" id="ARBA00022692"/>
    </source>
</evidence>
<sequence>MGRRSRTPTRKNYIEMSSYQKDPALSAHSKRVNYIAMGCLIFLGPIIVVCLWHTIVNLDGSALNMWKYWKTYNFEGVRKIWPMPSFYACKLIVFFAVFEALLQVYVPGERHIGIVSPTGNRPMYKKNGFTCCVITIFVYYFAYKEKHFNPAGVYDHLGEIYSALIVISMIVCCLVYLKGHTYPSSTDWGSCGNPLIDFYWGMELYPRIGRDFDLKLYFISRFGMMSWACLVISFVIKQWEQKGKVADSMFVSSVLQLAYIFKFFWWEGGYLNTLSMMHDRAGFYTIWGAMVWLPAVYSSPVLYLVQHPVQLGRWVSIYVFFAGLLCIYTQYSIDWQRQEFRETHAKARVWGINPVKIQAHYVTEKGEHKQTLLLASGWWGLARHVHYIFEIGSCFFWSIPALFTHTSPYFFLLFLTFFLVDRVERDDRRCKAKYMKFWDIYRKKVPNKIIPLIY</sequence>
<comment type="subcellular location">
    <subcellularLocation>
        <location evidence="1">Endoplasmic reticulum membrane</location>
        <topology evidence="1">Multi-pass membrane protein</topology>
    </subcellularLocation>
</comment>
<evidence type="ECO:0000256" key="12">
    <source>
        <dbReference type="ARBA" id="ARBA00023011"/>
    </source>
</evidence>
<comment type="caution">
    <text evidence="21">The sequence shown here is derived from an EMBL/GenBank/DDBJ whole genome shotgun (WGS) entry which is preliminary data.</text>
</comment>
<keyword evidence="3" id="KW-0444">Lipid biosynthesis</keyword>
<keyword evidence="4" id="KW-0153">Cholesterol metabolism</keyword>
<dbReference type="GO" id="GO:0016132">
    <property type="term" value="P:brassinosteroid biosynthetic process"/>
    <property type="evidence" value="ECO:0007669"/>
    <property type="project" value="TreeGrafter"/>
</dbReference>
<evidence type="ECO:0000313" key="21">
    <source>
        <dbReference type="EMBL" id="KAG0554811.1"/>
    </source>
</evidence>
<evidence type="ECO:0000256" key="18">
    <source>
        <dbReference type="ARBA" id="ARBA00039984"/>
    </source>
</evidence>
<dbReference type="OrthoDB" id="5326588at2759"/>
<dbReference type="GO" id="GO:0047598">
    <property type="term" value="F:7-dehydrocholesterol reductase activity"/>
    <property type="evidence" value="ECO:0007669"/>
    <property type="project" value="UniProtKB-EC"/>
</dbReference>
<keyword evidence="6" id="KW-0152">Cholesterol biosynthesis</keyword>
<keyword evidence="5 20" id="KW-0812">Transmembrane</keyword>
<evidence type="ECO:0000256" key="11">
    <source>
        <dbReference type="ARBA" id="ARBA00023002"/>
    </source>
</evidence>
<feature type="transmembrane region" description="Helical" evidence="20">
    <location>
        <begin position="216"/>
        <end position="236"/>
    </location>
</feature>
<evidence type="ECO:0000256" key="19">
    <source>
        <dbReference type="ARBA" id="ARBA00042688"/>
    </source>
</evidence>
<keyword evidence="9" id="KW-0752">Steroid biosynthesis</keyword>
<feature type="transmembrane region" description="Helical" evidence="20">
    <location>
        <begin position="127"/>
        <end position="143"/>
    </location>
</feature>
<evidence type="ECO:0000256" key="20">
    <source>
        <dbReference type="SAM" id="Phobius"/>
    </source>
</evidence>
<evidence type="ECO:0000256" key="14">
    <source>
        <dbReference type="ARBA" id="ARBA00023136"/>
    </source>
</evidence>
<accession>A0A8T0G7A9</accession>
<name>A0A8T0G7A9_CERPU</name>
<dbReference type="PROSITE" id="PS01017">
    <property type="entry name" value="STEROL_REDUCT_1"/>
    <property type="match status" value="1"/>
</dbReference>
<comment type="similarity">
    <text evidence="2">Belongs to the ERG4/ERG24 family.</text>
</comment>
<evidence type="ECO:0000256" key="3">
    <source>
        <dbReference type="ARBA" id="ARBA00022516"/>
    </source>
</evidence>
<feature type="transmembrane region" description="Helical" evidence="20">
    <location>
        <begin position="286"/>
        <end position="305"/>
    </location>
</feature>
<keyword evidence="8" id="KW-0521">NADP</keyword>
<evidence type="ECO:0000313" key="22">
    <source>
        <dbReference type="Proteomes" id="UP000822688"/>
    </source>
</evidence>
<evidence type="ECO:0000256" key="6">
    <source>
        <dbReference type="ARBA" id="ARBA00022778"/>
    </source>
</evidence>
<dbReference type="GO" id="GO:0006695">
    <property type="term" value="P:cholesterol biosynthetic process"/>
    <property type="evidence" value="ECO:0007669"/>
    <property type="project" value="UniProtKB-KW"/>
</dbReference>
<keyword evidence="12" id="KW-0756">Sterol biosynthesis</keyword>
<dbReference type="InterPro" id="IPR018083">
    <property type="entry name" value="Sterol_reductase_CS"/>
</dbReference>
<evidence type="ECO:0000256" key="4">
    <source>
        <dbReference type="ARBA" id="ARBA00022548"/>
    </source>
</evidence>
<keyword evidence="13" id="KW-0443">Lipid metabolism</keyword>
<evidence type="ECO:0000256" key="7">
    <source>
        <dbReference type="ARBA" id="ARBA00022824"/>
    </source>
</evidence>
<keyword evidence="16" id="KW-0753">Steroid metabolism</keyword>
<dbReference type="PANTHER" id="PTHR21257:SF38">
    <property type="entry name" value="7-DEHYDROCHOLESTEROL REDUCTASE"/>
    <property type="match status" value="1"/>
</dbReference>
<dbReference type="Pfam" id="PF01222">
    <property type="entry name" value="ERG4_ERG24"/>
    <property type="match status" value="1"/>
</dbReference>
<keyword evidence="22" id="KW-1185">Reference proteome</keyword>
<dbReference type="EMBL" id="CM026433">
    <property type="protein sequence ID" value="KAG0554811.1"/>
    <property type="molecule type" value="Genomic_DNA"/>
</dbReference>
<evidence type="ECO:0000256" key="10">
    <source>
        <dbReference type="ARBA" id="ARBA00022989"/>
    </source>
</evidence>
<dbReference type="PANTHER" id="PTHR21257">
    <property type="entry name" value="DELTA(14)-STEROL REDUCTASE"/>
    <property type="match status" value="1"/>
</dbReference>
<proteinExistence type="inferred from homology"/>
<dbReference type="AlphaFoldDB" id="A0A8T0G7A9"/>
<evidence type="ECO:0000256" key="13">
    <source>
        <dbReference type="ARBA" id="ARBA00023098"/>
    </source>
</evidence>
<evidence type="ECO:0000256" key="15">
    <source>
        <dbReference type="ARBA" id="ARBA00023166"/>
    </source>
</evidence>
<keyword evidence="11" id="KW-0560">Oxidoreductase</keyword>
<evidence type="ECO:0000256" key="1">
    <source>
        <dbReference type="ARBA" id="ARBA00004477"/>
    </source>
</evidence>
<organism evidence="21 22">
    <name type="scientific">Ceratodon purpureus</name>
    <name type="common">Fire moss</name>
    <name type="synonym">Dicranum purpureum</name>
    <dbReference type="NCBI Taxonomy" id="3225"/>
    <lineage>
        <taxon>Eukaryota</taxon>
        <taxon>Viridiplantae</taxon>
        <taxon>Streptophyta</taxon>
        <taxon>Embryophyta</taxon>
        <taxon>Bryophyta</taxon>
        <taxon>Bryophytina</taxon>
        <taxon>Bryopsida</taxon>
        <taxon>Dicranidae</taxon>
        <taxon>Pseudoditrichales</taxon>
        <taxon>Ditrichaceae</taxon>
        <taxon>Ceratodon</taxon>
    </lineage>
</organism>
<dbReference type="GO" id="GO:0005789">
    <property type="term" value="C:endoplasmic reticulum membrane"/>
    <property type="evidence" value="ECO:0007669"/>
    <property type="project" value="UniProtKB-SubCell"/>
</dbReference>
<dbReference type="Proteomes" id="UP000822688">
    <property type="component" value="Chromosome 12"/>
</dbReference>
<evidence type="ECO:0000256" key="8">
    <source>
        <dbReference type="ARBA" id="ARBA00022857"/>
    </source>
</evidence>
<keyword evidence="10 20" id="KW-1133">Transmembrane helix</keyword>
<reference evidence="21" key="1">
    <citation type="submission" date="2020-06" db="EMBL/GenBank/DDBJ databases">
        <title>WGS assembly of Ceratodon purpureus strain R40.</title>
        <authorList>
            <person name="Carey S.B."/>
            <person name="Jenkins J."/>
            <person name="Shu S."/>
            <person name="Lovell J.T."/>
            <person name="Sreedasyam A."/>
            <person name="Maumus F."/>
            <person name="Tiley G.P."/>
            <person name="Fernandez-Pozo N."/>
            <person name="Barry K."/>
            <person name="Chen C."/>
            <person name="Wang M."/>
            <person name="Lipzen A."/>
            <person name="Daum C."/>
            <person name="Saski C.A."/>
            <person name="Payton A.C."/>
            <person name="Mcbreen J.C."/>
            <person name="Conrad R.E."/>
            <person name="Kollar L.M."/>
            <person name="Olsson S."/>
            <person name="Huttunen S."/>
            <person name="Landis J.B."/>
            <person name="Wickett N.J."/>
            <person name="Johnson M.G."/>
            <person name="Rensing S.A."/>
            <person name="Grimwood J."/>
            <person name="Schmutz J."/>
            <person name="Mcdaniel S.F."/>
        </authorList>
    </citation>
    <scope>NUCLEOTIDE SEQUENCE</scope>
    <source>
        <strain evidence="21">R40</strain>
    </source>
</reference>
<feature type="transmembrane region" description="Helical" evidence="20">
    <location>
        <begin position="85"/>
        <end position="106"/>
    </location>
</feature>
<feature type="transmembrane region" description="Helical" evidence="20">
    <location>
        <begin position="158"/>
        <end position="177"/>
    </location>
</feature>
<evidence type="ECO:0000256" key="9">
    <source>
        <dbReference type="ARBA" id="ARBA00022955"/>
    </source>
</evidence>
<feature type="transmembrane region" description="Helical" evidence="20">
    <location>
        <begin position="395"/>
        <end position="420"/>
    </location>
</feature>
<gene>
    <name evidence="21" type="ORF">KC19_12G121000</name>
</gene>
<keyword evidence="14 20" id="KW-0472">Membrane</keyword>
<dbReference type="InterPro" id="IPR001171">
    <property type="entry name" value="ERG24_DHCR-like"/>
</dbReference>
<feature type="transmembrane region" description="Helical" evidence="20">
    <location>
        <begin position="34"/>
        <end position="55"/>
    </location>
</feature>
<dbReference type="EC" id="1.3.1.21" evidence="17"/>
<evidence type="ECO:0000256" key="17">
    <source>
        <dbReference type="ARBA" id="ARBA00038851"/>
    </source>
</evidence>
<evidence type="ECO:0000256" key="16">
    <source>
        <dbReference type="ARBA" id="ARBA00023221"/>
    </source>
</evidence>